<evidence type="ECO:0000256" key="1">
    <source>
        <dbReference type="ARBA" id="ARBA00009887"/>
    </source>
</evidence>
<evidence type="ECO:0000256" key="3">
    <source>
        <dbReference type="ARBA" id="ARBA00033306"/>
    </source>
</evidence>
<dbReference type="STRING" id="31033.ENSTRUP00000053744"/>
<accession>A0A3B5KK47</accession>
<protein>
    <recommendedName>
        <fullName evidence="2">Protein Flattop</fullName>
    </recommendedName>
    <alternativeName>
        <fullName evidence="3">Cilia- and flagella-associated protein 126</fullName>
    </alternativeName>
</protein>
<dbReference type="FunCoup" id="A0A3B5KK47">
    <property type="interactions" value="35"/>
</dbReference>
<sequence length="172" mass="19083">MSSNYSANQVTNRPAARSGHTTFISDDRGHLLPGAEKVPNAWPDFKGTWALPSRIPACHINPTSRSVDGLQQLRSLGLYPQLTGNNHPLQPDGRSVVFVQLVPLKPAVLERPDRLELSTAFSCGGGNNLMADLDLTRLQQVSSLRPRFYDYTGEYCWNVQDRSPEVSFLYGI</sequence>
<dbReference type="InParanoid" id="A0A3B5KK47"/>
<dbReference type="InterPro" id="IPR038797">
    <property type="entry name" value="Fltp"/>
</dbReference>
<evidence type="ECO:0000313" key="6">
    <source>
        <dbReference type="Ensembl" id="ENSTRUP00000053744.2"/>
    </source>
</evidence>
<evidence type="ECO:0000256" key="5">
    <source>
        <dbReference type="SAM" id="MobiDB-lite"/>
    </source>
</evidence>
<dbReference type="GeneTree" id="ENSGT00940000177826"/>
<dbReference type="AlphaFoldDB" id="A0A3B5KK47"/>
<evidence type="ECO:0000256" key="2">
    <source>
        <dbReference type="ARBA" id="ARBA00019181"/>
    </source>
</evidence>
<dbReference type="Ensembl" id="ENSTRUT00000054133.2">
    <property type="protein sequence ID" value="ENSTRUP00000053744.2"/>
    <property type="gene ID" value="ENSTRUG00000020725.2"/>
</dbReference>
<comment type="function">
    <text evidence="4">Microtubule inner protein (MIP) part of the dynein-decorated doublet microtubules (DMTs) in cilia axoneme. Acts as a regulator of cilium basal body docking and positioning in mono- and multiciliated cells. Regulates basal body docking and cilia formation in multiciliated lung cells. Regulates kinocilium positioning and stereocilia bundle morphogenesis in the inner ear.</text>
</comment>
<dbReference type="PANTHER" id="PTHR34639">
    <property type="entry name" value="PROTEIN FLATTOP"/>
    <property type="match status" value="1"/>
</dbReference>
<proteinExistence type="inferred from homology"/>
<comment type="similarity">
    <text evidence="1">Belongs to the Flattop family.</text>
</comment>
<dbReference type="GO" id="GO:0044782">
    <property type="term" value="P:cilium organization"/>
    <property type="evidence" value="ECO:0007669"/>
    <property type="project" value="TreeGrafter"/>
</dbReference>
<organism evidence="6 7">
    <name type="scientific">Takifugu rubripes</name>
    <name type="common">Japanese pufferfish</name>
    <name type="synonym">Fugu rubripes</name>
    <dbReference type="NCBI Taxonomy" id="31033"/>
    <lineage>
        <taxon>Eukaryota</taxon>
        <taxon>Metazoa</taxon>
        <taxon>Chordata</taxon>
        <taxon>Craniata</taxon>
        <taxon>Vertebrata</taxon>
        <taxon>Euteleostomi</taxon>
        <taxon>Actinopterygii</taxon>
        <taxon>Neopterygii</taxon>
        <taxon>Teleostei</taxon>
        <taxon>Neoteleostei</taxon>
        <taxon>Acanthomorphata</taxon>
        <taxon>Eupercaria</taxon>
        <taxon>Tetraodontiformes</taxon>
        <taxon>Tetradontoidea</taxon>
        <taxon>Tetraodontidae</taxon>
        <taxon>Takifugu</taxon>
    </lineage>
</organism>
<evidence type="ECO:0000256" key="4">
    <source>
        <dbReference type="ARBA" id="ARBA00045261"/>
    </source>
</evidence>
<feature type="region of interest" description="Disordered" evidence="5">
    <location>
        <begin position="1"/>
        <end position="24"/>
    </location>
</feature>
<feature type="compositionally biased region" description="Polar residues" evidence="5">
    <location>
        <begin position="1"/>
        <end position="12"/>
    </location>
</feature>
<reference evidence="6" key="3">
    <citation type="submission" date="2025-09" db="UniProtKB">
        <authorList>
            <consortium name="Ensembl"/>
        </authorList>
    </citation>
    <scope>IDENTIFICATION</scope>
</reference>
<reference evidence="6 7" key="1">
    <citation type="journal article" date="2011" name="Genome Biol. Evol.">
        <title>Integration of the genetic map and genome assembly of fugu facilitates insights into distinct features of genome evolution in teleosts and mammals.</title>
        <authorList>
            <person name="Kai W."/>
            <person name="Kikuchi K."/>
            <person name="Tohari S."/>
            <person name="Chew A.K."/>
            <person name="Tay A."/>
            <person name="Fujiwara A."/>
            <person name="Hosoya S."/>
            <person name="Suetake H."/>
            <person name="Naruse K."/>
            <person name="Brenner S."/>
            <person name="Suzuki Y."/>
            <person name="Venkatesh B."/>
        </authorList>
    </citation>
    <scope>NUCLEOTIDE SEQUENCE [LARGE SCALE GENOMIC DNA]</scope>
</reference>
<dbReference type="CDD" id="cd23705">
    <property type="entry name" value="Flattop"/>
    <property type="match status" value="1"/>
</dbReference>
<dbReference type="Pfam" id="PF22611">
    <property type="entry name" value="CFAP126"/>
    <property type="match status" value="1"/>
</dbReference>
<evidence type="ECO:0000313" key="7">
    <source>
        <dbReference type="Proteomes" id="UP000005226"/>
    </source>
</evidence>
<name>A0A3B5KK47_TAKRU</name>
<dbReference type="PANTHER" id="PTHR34639:SF1">
    <property type="entry name" value="PROTEIN FLATTOP"/>
    <property type="match status" value="1"/>
</dbReference>
<dbReference type="GO" id="GO:0036064">
    <property type="term" value="C:ciliary basal body"/>
    <property type="evidence" value="ECO:0007669"/>
    <property type="project" value="TreeGrafter"/>
</dbReference>
<keyword evidence="7" id="KW-1185">Reference proteome</keyword>
<dbReference type="Proteomes" id="UP000005226">
    <property type="component" value="Chromosome 3"/>
</dbReference>
<reference evidence="6" key="2">
    <citation type="submission" date="2025-08" db="UniProtKB">
        <authorList>
            <consortium name="Ensembl"/>
        </authorList>
    </citation>
    <scope>IDENTIFICATION</scope>
</reference>